<dbReference type="GeneID" id="97610593"/>
<evidence type="ECO:0008006" key="3">
    <source>
        <dbReference type="Google" id="ProtNLM"/>
    </source>
</evidence>
<dbReference type="RefSeq" id="WP_109940560.1">
    <property type="nucleotide sequence ID" value="NZ_CP176366.1"/>
</dbReference>
<keyword evidence="2" id="KW-1185">Reference proteome</keyword>
<evidence type="ECO:0000313" key="2">
    <source>
        <dbReference type="Proteomes" id="UP000245934"/>
    </source>
</evidence>
<dbReference type="Gene3D" id="3.10.20.30">
    <property type="match status" value="1"/>
</dbReference>
<protein>
    <recommendedName>
        <fullName evidence="3">Molybdopterin synthase sulfur carrier subunit</fullName>
    </recommendedName>
</protein>
<dbReference type="AlphaFoldDB" id="A0A2V2NEJ1"/>
<proteinExistence type="predicted"/>
<sequence length="91" mass="9991">MKVTIRCYARFRDAFGEEQEREIPEGSSIRDAVLALAGSGPDAELLIDAEKNIRSYVMVMYRDSRIAPADADTISLSDNDLIILFPPVSGG</sequence>
<dbReference type="OrthoDB" id="98357at2157"/>
<dbReference type="InterPro" id="IPR012675">
    <property type="entry name" value="Beta-grasp_dom_sf"/>
</dbReference>
<comment type="caution">
    <text evidence="1">The sequence shown here is derived from an EMBL/GenBank/DDBJ whole genome shotgun (WGS) entry which is preliminary data.</text>
</comment>
<dbReference type="InterPro" id="IPR016155">
    <property type="entry name" value="Mopterin_synth/thiamin_S_b"/>
</dbReference>
<dbReference type="InterPro" id="IPR003749">
    <property type="entry name" value="ThiS/MoaD-like"/>
</dbReference>
<dbReference type="Proteomes" id="UP000245934">
    <property type="component" value="Unassembled WGS sequence"/>
</dbReference>
<dbReference type="SUPFAM" id="SSF54285">
    <property type="entry name" value="MoaD/ThiS"/>
    <property type="match status" value="1"/>
</dbReference>
<gene>
    <name evidence="1" type="ORF">DLD82_07835</name>
</gene>
<organism evidence="1 2">
    <name type="scientific">Methanospirillum stamsii</name>
    <dbReference type="NCBI Taxonomy" id="1277351"/>
    <lineage>
        <taxon>Archaea</taxon>
        <taxon>Methanobacteriati</taxon>
        <taxon>Methanobacteriota</taxon>
        <taxon>Stenosarchaea group</taxon>
        <taxon>Methanomicrobia</taxon>
        <taxon>Methanomicrobiales</taxon>
        <taxon>Methanospirillaceae</taxon>
        <taxon>Methanospirillum</taxon>
    </lineage>
</organism>
<name>A0A2V2NEJ1_9EURY</name>
<dbReference type="Pfam" id="PF02597">
    <property type="entry name" value="ThiS"/>
    <property type="match status" value="1"/>
</dbReference>
<evidence type="ECO:0000313" key="1">
    <source>
        <dbReference type="EMBL" id="PWR74797.1"/>
    </source>
</evidence>
<dbReference type="CDD" id="cd17040">
    <property type="entry name" value="Ubl_MoaD_like"/>
    <property type="match status" value="1"/>
</dbReference>
<accession>A0A2V2NEJ1</accession>
<dbReference type="EMBL" id="QGMZ01000015">
    <property type="protein sequence ID" value="PWR74797.1"/>
    <property type="molecule type" value="Genomic_DNA"/>
</dbReference>
<reference evidence="1 2" key="1">
    <citation type="submission" date="2018-05" db="EMBL/GenBank/DDBJ databases">
        <title>Draft genome of Methanospirillum stamsii Pt1.</title>
        <authorList>
            <person name="Dueholm M.S."/>
            <person name="Nielsen P.H."/>
            <person name="Bakmann L.F."/>
            <person name="Otzen D.E."/>
        </authorList>
    </citation>
    <scope>NUCLEOTIDE SEQUENCE [LARGE SCALE GENOMIC DNA]</scope>
    <source>
        <strain evidence="1 2">Pt1</strain>
    </source>
</reference>